<feature type="chain" id="PRO_5040768692" evidence="2">
    <location>
        <begin position="19"/>
        <end position="185"/>
    </location>
</feature>
<feature type="compositionally biased region" description="Basic and acidic residues" evidence="1">
    <location>
        <begin position="57"/>
        <end position="66"/>
    </location>
</feature>
<dbReference type="Pfam" id="PF20133">
    <property type="entry name" value="HHL1-like"/>
    <property type="match status" value="1"/>
</dbReference>
<keyword evidence="2" id="KW-0732">Signal</keyword>
<dbReference type="EMBL" id="BRXW01000361">
    <property type="protein sequence ID" value="GMH47887.1"/>
    <property type="molecule type" value="Genomic_DNA"/>
</dbReference>
<dbReference type="OrthoDB" id="197165at2759"/>
<evidence type="ECO:0000256" key="1">
    <source>
        <dbReference type="SAM" id="MobiDB-lite"/>
    </source>
</evidence>
<evidence type="ECO:0000313" key="3">
    <source>
        <dbReference type="EMBL" id="GMH47887.1"/>
    </source>
</evidence>
<dbReference type="InterPro" id="IPR045388">
    <property type="entry name" value="HHL1-like"/>
</dbReference>
<comment type="caution">
    <text evidence="3">The sequence shown here is derived from an EMBL/GenBank/DDBJ whole genome shotgun (WGS) entry which is preliminary data.</text>
</comment>
<feature type="signal peptide" evidence="2">
    <location>
        <begin position="1"/>
        <end position="18"/>
    </location>
</feature>
<feature type="region of interest" description="Disordered" evidence="1">
    <location>
        <begin position="35"/>
        <end position="66"/>
    </location>
</feature>
<dbReference type="AlphaFoldDB" id="A0A9W6ZAS0"/>
<proteinExistence type="predicted"/>
<dbReference type="Proteomes" id="UP001165122">
    <property type="component" value="Unassembled WGS sequence"/>
</dbReference>
<keyword evidence="4" id="KW-1185">Reference proteome</keyword>
<sequence>MNSLLNLFLLFLLPSATSFLLPPTTFTLRSSPISSSLSAKGFADKPPPRSKSSAQIQREKEGSKFDEISTTGGQEYQIFVRLFGQDEESWLPCGQIAVPRGEQVSRAIYSNEENVKKGTLRTWAGLKGKEQEMEFGYNLKIYPDDPIEVAKKDVEVKGFGGVGKWFSDLLSPVDTSDVGKNNKSN</sequence>
<reference evidence="4" key="1">
    <citation type="journal article" date="2023" name="Commun. Biol.">
        <title>Genome analysis of Parmales, the sister group of diatoms, reveals the evolutionary specialization of diatoms from phago-mixotrophs to photoautotrophs.</title>
        <authorList>
            <person name="Ban H."/>
            <person name="Sato S."/>
            <person name="Yoshikawa S."/>
            <person name="Yamada K."/>
            <person name="Nakamura Y."/>
            <person name="Ichinomiya M."/>
            <person name="Sato N."/>
            <person name="Blanc-Mathieu R."/>
            <person name="Endo H."/>
            <person name="Kuwata A."/>
            <person name="Ogata H."/>
        </authorList>
    </citation>
    <scope>NUCLEOTIDE SEQUENCE [LARGE SCALE GENOMIC DNA]</scope>
    <source>
        <strain evidence="4">NIES 3700</strain>
    </source>
</reference>
<accession>A0A9W6ZAS0</accession>
<gene>
    <name evidence="3" type="ORF">TrLO_g3983</name>
</gene>
<organism evidence="3 4">
    <name type="scientific">Triparma laevis f. longispina</name>
    <dbReference type="NCBI Taxonomy" id="1714387"/>
    <lineage>
        <taxon>Eukaryota</taxon>
        <taxon>Sar</taxon>
        <taxon>Stramenopiles</taxon>
        <taxon>Ochrophyta</taxon>
        <taxon>Bolidophyceae</taxon>
        <taxon>Parmales</taxon>
        <taxon>Triparmaceae</taxon>
        <taxon>Triparma</taxon>
    </lineage>
</organism>
<name>A0A9W6ZAS0_9STRA</name>
<protein>
    <submittedName>
        <fullName evidence="3">Uncharacterized protein</fullName>
    </submittedName>
</protein>
<evidence type="ECO:0000256" key="2">
    <source>
        <dbReference type="SAM" id="SignalP"/>
    </source>
</evidence>
<evidence type="ECO:0000313" key="4">
    <source>
        <dbReference type="Proteomes" id="UP001165122"/>
    </source>
</evidence>